<dbReference type="PANTHER" id="PTHR12151:SF25">
    <property type="entry name" value="LINALOOL DEHYDRATASE_ISOMERASE DOMAIN-CONTAINING PROTEIN"/>
    <property type="match status" value="1"/>
</dbReference>
<sequence length="205" mass="22848">MQRLRTSRRIWILVALVVIAGAASAVGWSLTRPRAPGFRGAAVNPPYPAPDFTLVDQRGEPFRFSSLRGKVVALYFGYTFCPDACPGTLLNFRQARQLLGNQADRVQFVFVSVDPDRDSPERIREYLSNFDPSFLGLTGKPAQVTAVLRQYGVVAEKVYVEGSSAGYLMNHTASVYLIDPNGMMRVMVFYGQRAEDLAHDIRQLL</sequence>
<dbReference type="InterPro" id="IPR003782">
    <property type="entry name" value="SCO1/SenC"/>
</dbReference>
<dbReference type="InterPro" id="IPR036249">
    <property type="entry name" value="Thioredoxin-like_sf"/>
</dbReference>
<dbReference type="Pfam" id="PF02630">
    <property type="entry name" value="SCO1-SenC"/>
    <property type="match status" value="1"/>
</dbReference>
<gene>
    <name evidence="4" type="ORF">U7230_13195</name>
</gene>
<name>A0ABZ1BWY2_9FIRM</name>
<comment type="similarity">
    <text evidence="1">Belongs to the SCO1/2 family.</text>
</comment>
<evidence type="ECO:0000313" key="5">
    <source>
        <dbReference type="Proteomes" id="UP001332192"/>
    </source>
</evidence>
<reference evidence="4 5" key="1">
    <citation type="journal article" date="2024" name="Front. Microbiol.">
        <title>Novel thermophilic genera Geochorda gen. nov. and Carboxydochorda gen. nov. from the deep terrestrial subsurface reveal the ecophysiological diversity in the class Limnochordia.</title>
        <authorList>
            <person name="Karnachuk O.V."/>
            <person name="Lukina A.P."/>
            <person name="Avakyan M.R."/>
            <person name="Kadnikov V.V."/>
            <person name="Begmatov S."/>
            <person name="Beletsky A.V."/>
            <person name="Vlasova K.G."/>
            <person name="Novikov A.A."/>
            <person name="Shcherbakova V.A."/>
            <person name="Mardanov A.V."/>
            <person name="Ravin N.V."/>
        </authorList>
    </citation>
    <scope>NUCLEOTIDE SEQUENCE [LARGE SCALE GENOMIC DNA]</scope>
    <source>
        <strain evidence="4 5">L945</strain>
    </source>
</reference>
<evidence type="ECO:0000313" key="4">
    <source>
        <dbReference type="EMBL" id="WRP17026.1"/>
    </source>
</evidence>
<protein>
    <submittedName>
        <fullName evidence="4">SCO family protein</fullName>
    </submittedName>
</protein>
<accession>A0ABZ1BWY2</accession>
<feature type="domain" description="Thioredoxin" evidence="3">
    <location>
        <begin position="43"/>
        <end position="205"/>
    </location>
</feature>
<dbReference type="PANTHER" id="PTHR12151">
    <property type="entry name" value="ELECTRON TRANSPORT PROTIN SCO1/SENC FAMILY MEMBER"/>
    <property type="match status" value="1"/>
</dbReference>
<organism evidence="4 5">
    <name type="scientific">Carboxydichorda subterranea</name>
    <dbReference type="NCBI Taxonomy" id="3109565"/>
    <lineage>
        <taxon>Bacteria</taxon>
        <taxon>Bacillati</taxon>
        <taxon>Bacillota</taxon>
        <taxon>Limnochordia</taxon>
        <taxon>Limnochordales</taxon>
        <taxon>Geochordaceae</taxon>
        <taxon>Carboxydichorda</taxon>
    </lineage>
</organism>
<dbReference type="Proteomes" id="UP001332192">
    <property type="component" value="Chromosome"/>
</dbReference>
<dbReference type="RefSeq" id="WP_324716298.1">
    <property type="nucleotide sequence ID" value="NZ_CP141615.1"/>
</dbReference>
<keyword evidence="5" id="KW-1185">Reference proteome</keyword>
<dbReference type="PROSITE" id="PS51352">
    <property type="entry name" value="THIOREDOXIN_2"/>
    <property type="match status" value="1"/>
</dbReference>
<evidence type="ECO:0000259" key="3">
    <source>
        <dbReference type="PROSITE" id="PS51352"/>
    </source>
</evidence>
<keyword evidence="2" id="KW-0186">Copper</keyword>
<dbReference type="EMBL" id="CP141615">
    <property type="protein sequence ID" value="WRP17026.1"/>
    <property type="molecule type" value="Genomic_DNA"/>
</dbReference>
<dbReference type="SUPFAM" id="SSF52833">
    <property type="entry name" value="Thioredoxin-like"/>
    <property type="match status" value="1"/>
</dbReference>
<dbReference type="Gene3D" id="3.40.30.10">
    <property type="entry name" value="Glutaredoxin"/>
    <property type="match status" value="1"/>
</dbReference>
<dbReference type="InterPro" id="IPR013766">
    <property type="entry name" value="Thioredoxin_domain"/>
</dbReference>
<dbReference type="CDD" id="cd02968">
    <property type="entry name" value="SCO"/>
    <property type="match status" value="1"/>
</dbReference>
<evidence type="ECO:0000256" key="1">
    <source>
        <dbReference type="ARBA" id="ARBA00010996"/>
    </source>
</evidence>
<proteinExistence type="inferred from homology"/>
<evidence type="ECO:0000256" key="2">
    <source>
        <dbReference type="ARBA" id="ARBA00023008"/>
    </source>
</evidence>